<keyword evidence="3" id="KW-0964">Secreted</keyword>
<dbReference type="InterPro" id="IPR006045">
    <property type="entry name" value="Cupin_1"/>
</dbReference>
<dbReference type="AlphaFoldDB" id="A0A9P8V0T4"/>
<evidence type="ECO:0000313" key="8">
    <source>
        <dbReference type="EMBL" id="KAH6669674.1"/>
    </source>
</evidence>
<dbReference type="Proteomes" id="UP000770015">
    <property type="component" value="Unassembled WGS sequence"/>
</dbReference>
<dbReference type="InterPro" id="IPR001929">
    <property type="entry name" value="Germin"/>
</dbReference>
<organism evidence="8 9">
    <name type="scientific">Plectosphaerella plurivora</name>
    <dbReference type="NCBI Taxonomy" id="936078"/>
    <lineage>
        <taxon>Eukaryota</taxon>
        <taxon>Fungi</taxon>
        <taxon>Dikarya</taxon>
        <taxon>Ascomycota</taxon>
        <taxon>Pezizomycotina</taxon>
        <taxon>Sordariomycetes</taxon>
        <taxon>Hypocreomycetidae</taxon>
        <taxon>Glomerellales</taxon>
        <taxon>Plectosphaerellaceae</taxon>
        <taxon>Plectosphaerella</taxon>
    </lineage>
</organism>
<dbReference type="PRINTS" id="PR00325">
    <property type="entry name" value="GERMIN"/>
</dbReference>
<comment type="similarity">
    <text evidence="2">Belongs to the germin family.</text>
</comment>
<keyword evidence="6" id="KW-0732">Signal</keyword>
<dbReference type="GO" id="GO:0030145">
    <property type="term" value="F:manganese ion binding"/>
    <property type="evidence" value="ECO:0007669"/>
    <property type="project" value="InterPro"/>
</dbReference>
<dbReference type="OrthoDB" id="1921208at2759"/>
<dbReference type="InterPro" id="IPR014710">
    <property type="entry name" value="RmlC-like_jellyroll"/>
</dbReference>
<accession>A0A9P8V0T4</accession>
<dbReference type="PANTHER" id="PTHR31238">
    <property type="entry name" value="GERMIN-LIKE PROTEIN SUBFAMILY 3 MEMBER 3"/>
    <property type="match status" value="1"/>
</dbReference>
<dbReference type="SUPFAM" id="SSF51182">
    <property type="entry name" value="RmlC-like cupins"/>
    <property type="match status" value="1"/>
</dbReference>
<gene>
    <name evidence="8" type="ORF">F5X68DRAFT_236370</name>
</gene>
<dbReference type="InterPro" id="IPR011051">
    <property type="entry name" value="RmlC_Cupin_sf"/>
</dbReference>
<feature type="chain" id="PRO_5040231670" evidence="6">
    <location>
        <begin position="17"/>
        <end position="220"/>
    </location>
</feature>
<dbReference type="CDD" id="cd02241">
    <property type="entry name" value="cupin_OxOx"/>
    <property type="match status" value="1"/>
</dbReference>
<feature type="signal peptide" evidence="6">
    <location>
        <begin position="1"/>
        <end position="16"/>
    </location>
</feature>
<keyword evidence="9" id="KW-1185">Reference proteome</keyword>
<evidence type="ECO:0000256" key="6">
    <source>
        <dbReference type="SAM" id="SignalP"/>
    </source>
</evidence>
<evidence type="ECO:0000256" key="2">
    <source>
        <dbReference type="ARBA" id="ARBA00007456"/>
    </source>
</evidence>
<evidence type="ECO:0000256" key="1">
    <source>
        <dbReference type="ARBA" id="ARBA00004613"/>
    </source>
</evidence>
<dbReference type="SMART" id="SM00835">
    <property type="entry name" value="Cupin_1"/>
    <property type="match status" value="1"/>
</dbReference>
<sequence length="220" mass="23115">MNTIFALSLLATSVLATDVARDPELVANIKTAPSALDALNLVHDDFVFDFTTHEYYSYKPGGVVNANAANWPTVTNQGLTMAWLALGPCAMLPPHYHPRATNFVVAVEGETKTWMVQENGADIVETVLTPGKMTIFPQGSLHSMQNTGCENATLISALNSEDAGTNNILTGLFKLPNDIVQAAFGGADVSGLGGGIPHVATGANVGSAECLARCQSQGRL</sequence>
<reference evidence="8" key="1">
    <citation type="journal article" date="2021" name="Nat. Commun.">
        <title>Genetic determinants of endophytism in the Arabidopsis root mycobiome.</title>
        <authorList>
            <person name="Mesny F."/>
            <person name="Miyauchi S."/>
            <person name="Thiergart T."/>
            <person name="Pickel B."/>
            <person name="Atanasova L."/>
            <person name="Karlsson M."/>
            <person name="Huettel B."/>
            <person name="Barry K.W."/>
            <person name="Haridas S."/>
            <person name="Chen C."/>
            <person name="Bauer D."/>
            <person name="Andreopoulos W."/>
            <person name="Pangilinan J."/>
            <person name="LaButti K."/>
            <person name="Riley R."/>
            <person name="Lipzen A."/>
            <person name="Clum A."/>
            <person name="Drula E."/>
            <person name="Henrissat B."/>
            <person name="Kohler A."/>
            <person name="Grigoriev I.V."/>
            <person name="Martin F.M."/>
            <person name="Hacquard S."/>
        </authorList>
    </citation>
    <scope>NUCLEOTIDE SEQUENCE</scope>
    <source>
        <strain evidence="8">MPI-SDFR-AT-0117</strain>
    </source>
</reference>
<evidence type="ECO:0000256" key="3">
    <source>
        <dbReference type="ARBA" id="ARBA00022525"/>
    </source>
</evidence>
<name>A0A9P8V0T4_9PEZI</name>
<evidence type="ECO:0000313" key="9">
    <source>
        <dbReference type="Proteomes" id="UP000770015"/>
    </source>
</evidence>
<dbReference type="Pfam" id="PF00190">
    <property type="entry name" value="Cupin_1"/>
    <property type="match status" value="1"/>
</dbReference>
<comment type="caution">
    <text evidence="8">The sequence shown here is derived from an EMBL/GenBank/DDBJ whole genome shotgun (WGS) entry which is preliminary data.</text>
</comment>
<keyword evidence="4" id="KW-0479">Metal-binding</keyword>
<evidence type="ECO:0000256" key="5">
    <source>
        <dbReference type="ARBA" id="ARBA00023211"/>
    </source>
</evidence>
<dbReference type="Gene3D" id="2.60.120.10">
    <property type="entry name" value="Jelly Rolls"/>
    <property type="match status" value="1"/>
</dbReference>
<proteinExistence type="inferred from homology"/>
<dbReference type="EMBL" id="JAGSXJ010000031">
    <property type="protein sequence ID" value="KAH6669674.1"/>
    <property type="molecule type" value="Genomic_DNA"/>
</dbReference>
<evidence type="ECO:0000259" key="7">
    <source>
        <dbReference type="SMART" id="SM00835"/>
    </source>
</evidence>
<keyword evidence="5" id="KW-0464">Manganese</keyword>
<comment type="subcellular location">
    <subcellularLocation>
        <location evidence="1">Secreted</location>
    </subcellularLocation>
</comment>
<feature type="domain" description="Cupin type-1" evidence="7">
    <location>
        <begin position="48"/>
        <end position="190"/>
    </location>
</feature>
<evidence type="ECO:0000256" key="4">
    <source>
        <dbReference type="ARBA" id="ARBA00022723"/>
    </source>
</evidence>
<protein>
    <submittedName>
        <fullName evidence="8">Spherulin-1A</fullName>
    </submittedName>
</protein>
<dbReference type="GO" id="GO:0005576">
    <property type="term" value="C:extracellular region"/>
    <property type="evidence" value="ECO:0007669"/>
    <property type="project" value="UniProtKB-SubCell"/>
</dbReference>